<dbReference type="InterPro" id="IPR013320">
    <property type="entry name" value="ConA-like_dom_sf"/>
</dbReference>
<dbReference type="GeneID" id="129344401"/>
<dbReference type="InterPro" id="IPR023561">
    <property type="entry name" value="Carbonic_anhydrase_a-class"/>
</dbReference>
<dbReference type="KEGG" id="emc:129344401"/>
<keyword evidence="9 13" id="KW-0456">Lyase</keyword>
<dbReference type="Gene3D" id="3.10.200.10">
    <property type="entry name" value="Alpha carbonic anhydrase"/>
    <property type="match status" value="1"/>
</dbReference>
<dbReference type="EC" id="4.2.1.1" evidence="13"/>
<evidence type="ECO:0000256" key="6">
    <source>
        <dbReference type="ARBA" id="ARBA00022833"/>
    </source>
</evidence>
<protein>
    <recommendedName>
        <fullName evidence="13">Carbonic anhydrase</fullName>
        <ecNumber evidence="13">4.2.1.1</ecNumber>
    </recommendedName>
</protein>
<evidence type="ECO:0000259" key="14">
    <source>
        <dbReference type="PROSITE" id="PS51144"/>
    </source>
</evidence>
<evidence type="ECO:0000313" key="17">
    <source>
        <dbReference type="RefSeq" id="XP_054856979.1"/>
    </source>
</evidence>
<dbReference type="SUPFAM" id="SSF49899">
    <property type="entry name" value="Concanavalin A-like lectins/glucanases"/>
    <property type="match status" value="1"/>
</dbReference>
<evidence type="ECO:0000256" key="1">
    <source>
        <dbReference type="ARBA" id="ARBA00001947"/>
    </source>
</evidence>
<sequence>MRTRGWFLQLLLLQHSASHVLHWTYREGELDEAHWGNHFADCLGKRQSPINIQKRHVKYNPELEPFDFVGYGGPLHGNFTMINNGHSVQIDLPSSMGIIKGLPGVFTAIQFHFHWGGLDLEASGSEHTIDGMRYIAELHIVHYNSGRYSSFEEAKDKPDGLAVLAFLYEEGNLENTYYSNFIASLAKIRFAGQSTVLHTLDILSLLPENHANFYRYPGSLTTPPCSETVIWTIFDSPIKLSHAQIRILENALLDWKNNTLRNDYRRAQPLNSRVVESSFHVKLAEEFCHPETFTLRLDEIQTQLREMKKYLVDVMSKPGGSSGSFQAFYFPSENVGSYVEVRPLLEMNFHTFTLCFSSQHHNRGTQTVLHYSTQDREKELVVTVGSAVGIWIGDQSLLFNLHHKSVEWLHQCITWNSHTGIVNLWVNGAESTGKSIEKGHVIQKGGTLILGKEKNLLFDVFSNGFSGWLSHLNLWNRVLGQSDLEKLTLCKNGVEKGNVIAWGETHMTMFGGVVLDMDSSCK</sequence>
<dbReference type="AlphaFoldDB" id="A0AA97KK60"/>
<evidence type="ECO:0000256" key="12">
    <source>
        <dbReference type="PROSITE-ProRule" id="PRU01172"/>
    </source>
</evidence>
<dbReference type="GO" id="GO:0004089">
    <property type="term" value="F:carbonate dehydratase activity"/>
    <property type="evidence" value="ECO:0007669"/>
    <property type="project" value="UniProtKB-UniRule"/>
</dbReference>
<reference evidence="17" key="1">
    <citation type="submission" date="2025-08" db="UniProtKB">
        <authorList>
            <consortium name="RefSeq"/>
        </authorList>
    </citation>
    <scope>IDENTIFICATION</scope>
    <source>
        <tissue evidence="17">Blood</tissue>
    </source>
</reference>
<dbReference type="PROSITE" id="PS51144">
    <property type="entry name" value="ALPHA_CA_2"/>
    <property type="match status" value="1"/>
</dbReference>
<keyword evidence="16" id="KW-1185">Reference proteome</keyword>
<evidence type="ECO:0000256" key="10">
    <source>
        <dbReference type="ARBA" id="ARBA00025355"/>
    </source>
</evidence>
<dbReference type="SUPFAM" id="SSF51069">
    <property type="entry name" value="Carbonic anhydrase"/>
    <property type="match status" value="1"/>
</dbReference>
<dbReference type="SMART" id="SM01057">
    <property type="entry name" value="Carb_anhydrase"/>
    <property type="match status" value="1"/>
</dbReference>
<dbReference type="PROSITE" id="PS00289">
    <property type="entry name" value="PTX_1"/>
    <property type="match status" value="1"/>
</dbReference>
<keyword evidence="5 13" id="KW-0479">Metal-binding</keyword>
<evidence type="ECO:0000256" key="2">
    <source>
        <dbReference type="ARBA" id="ARBA00004613"/>
    </source>
</evidence>
<dbReference type="Pfam" id="PF00354">
    <property type="entry name" value="Pentaxin"/>
    <property type="match status" value="1"/>
</dbReference>
<dbReference type="PROSITE" id="PS00162">
    <property type="entry name" value="ALPHA_CA_1"/>
    <property type="match status" value="1"/>
</dbReference>
<proteinExistence type="inferred from homology"/>
<evidence type="ECO:0000256" key="4">
    <source>
        <dbReference type="ARBA" id="ARBA00022525"/>
    </source>
</evidence>
<keyword evidence="13" id="KW-0732">Signal</keyword>
<evidence type="ECO:0000256" key="5">
    <source>
        <dbReference type="ARBA" id="ARBA00022723"/>
    </source>
</evidence>
<feature type="chain" id="PRO_5041517635" description="Carbonic anhydrase" evidence="13">
    <location>
        <begin position="19"/>
        <end position="522"/>
    </location>
</feature>
<comment type="catalytic activity">
    <reaction evidence="11 13">
        <text>hydrogencarbonate + H(+) = CO2 + H2O</text>
        <dbReference type="Rhea" id="RHEA:10748"/>
        <dbReference type="ChEBI" id="CHEBI:15377"/>
        <dbReference type="ChEBI" id="CHEBI:15378"/>
        <dbReference type="ChEBI" id="CHEBI:16526"/>
        <dbReference type="ChEBI" id="CHEBI:17544"/>
        <dbReference type="EC" id="4.2.1.1"/>
    </reaction>
</comment>
<dbReference type="InterPro" id="IPR001148">
    <property type="entry name" value="CA_dom"/>
</dbReference>
<dbReference type="PANTHER" id="PTHR18952">
    <property type="entry name" value="CARBONIC ANHYDRASE"/>
    <property type="match status" value="1"/>
</dbReference>
<dbReference type="PRINTS" id="PR00895">
    <property type="entry name" value="PENTAXIN"/>
</dbReference>
<dbReference type="InterPro" id="IPR018338">
    <property type="entry name" value="Carbonic_anhydrase_a-class_CS"/>
</dbReference>
<dbReference type="CTD" id="765"/>
<accession>A0AA97KK60</accession>
<dbReference type="Gene3D" id="2.60.120.200">
    <property type="match status" value="1"/>
</dbReference>
<dbReference type="InterPro" id="IPR030476">
    <property type="entry name" value="Pentaxin_CS"/>
</dbReference>
<feature type="domain" description="Alpha-carbonic anhydrase" evidence="14">
    <location>
        <begin position="21"/>
        <end position="279"/>
    </location>
</feature>
<organism evidence="16 17">
    <name type="scientific">Eublepharis macularius</name>
    <name type="common">Leopard gecko</name>
    <name type="synonym">Cyrtodactylus macularius</name>
    <dbReference type="NCBI Taxonomy" id="481883"/>
    <lineage>
        <taxon>Eukaryota</taxon>
        <taxon>Metazoa</taxon>
        <taxon>Chordata</taxon>
        <taxon>Craniata</taxon>
        <taxon>Vertebrata</taxon>
        <taxon>Euteleostomi</taxon>
        <taxon>Lepidosauria</taxon>
        <taxon>Squamata</taxon>
        <taxon>Bifurcata</taxon>
        <taxon>Gekkota</taxon>
        <taxon>Eublepharidae</taxon>
        <taxon>Eublepharinae</taxon>
        <taxon>Eublepharis</taxon>
    </lineage>
</organism>
<feature type="signal peptide" evidence="13">
    <location>
        <begin position="1"/>
        <end position="18"/>
    </location>
</feature>
<comment type="cofactor">
    <cofactor evidence="1 13">
        <name>Zn(2+)</name>
        <dbReference type="ChEBI" id="CHEBI:29105"/>
    </cofactor>
</comment>
<evidence type="ECO:0000256" key="8">
    <source>
        <dbReference type="ARBA" id="ARBA00023180"/>
    </source>
</evidence>
<evidence type="ECO:0000256" key="3">
    <source>
        <dbReference type="ARBA" id="ARBA00010718"/>
    </source>
</evidence>
<comment type="function">
    <text evidence="10">Reversible hydration of carbon dioxide. Its role in saliva is unknown.</text>
</comment>
<evidence type="ECO:0000256" key="11">
    <source>
        <dbReference type="ARBA" id="ARBA00048348"/>
    </source>
</evidence>
<keyword evidence="4" id="KW-0964">Secreted</keyword>
<dbReference type="SMART" id="SM00159">
    <property type="entry name" value="PTX"/>
    <property type="match status" value="1"/>
</dbReference>
<evidence type="ECO:0000256" key="9">
    <source>
        <dbReference type="ARBA" id="ARBA00023239"/>
    </source>
</evidence>
<dbReference type="Pfam" id="PF00194">
    <property type="entry name" value="Carb_anhydrase"/>
    <property type="match status" value="1"/>
</dbReference>
<keyword evidence="8" id="KW-0325">Glycoprotein</keyword>
<dbReference type="InterPro" id="IPR001759">
    <property type="entry name" value="PTX_dom"/>
</dbReference>
<name>A0AA97KK60_EUBMA</name>
<gene>
    <name evidence="17" type="primary">CA6</name>
</gene>
<dbReference type="PANTHER" id="PTHR18952:SF110">
    <property type="entry name" value="CARBONIC ANHYDRASE 6"/>
    <property type="match status" value="1"/>
</dbReference>
<feature type="domain" description="Pentraxin (PTX)" evidence="15">
    <location>
        <begin position="324"/>
        <end position="521"/>
    </location>
</feature>
<evidence type="ECO:0000256" key="7">
    <source>
        <dbReference type="ARBA" id="ARBA00023157"/>
    </source>
</evidence>
<dbReference type="FunFam" id="3.10.200.10:FF:000003">
    <property type="entry name" value="Carbonic anhydrase 12"/>
    <property type="match status" value="1"/>
</dbReference>
<evidence type="ECO:0000313" key="16">
    <source>
        <dbReference type="Proteomes" id="UP001190640"/>
    </source>
</evidence>
<comment type="caution">
    <text evidence="12">Lacks conserved residue(s) required for the propagation of feature annotation.</text>
</comment>
<keyword evidence="7" id="KW-1015">Disulfide bond</keyword>
<dbReference type="RefSeq" id="XP_054856979.1">
    <property type="nucleotide sequence ID" value="XM_055001004.1"/>
</dbReference>
<comment type="subcellular location">
    <subcellularLocation>
        <location evidence="2">Secreted</location>
    </subcellularLocation>
</comment>
<evidence type="ECO:0000259" key="15">
    <source>
        <dbReference type="PROSITE" id="PS51828"/>
    </source>
</evidence>
<dbReference type="InterPro" id="IPR036398">
    <property type="entry name" value="CA_dom_sf"/>
</dbReference>
<evidence type="ECO:0000256" key="13">
    <source>
        <dbReference type="RuleBase" id="RU367011"/>
    </source>
</evidence>
<dbReference type="Proteomes" id="UP001190640">
    <property type="component" value="Chromosome 17"/>
</dbReference>
<comment type="similarity">
    <text evidence="3 13">Belongs to the alpha-carbonic anhydrase family.</text>
</comment>
<dbReference type="GO" id="GO:0008270">
    <property type="term" value="F:zinc ion binding"/>
    <property type="evidence" value="ECO:0007669"/>
    <property type="project" value="UniProtKB-UniRule"/>
</dbReference>
<dbReference type="GO" id="GO:0005615">
    <property type="term" value="C:extracellular space"/>
    <property type="evidence" value="ECO:0007669"/>
    <property type="project" value="TreeGrafter"/>
</dbReference>
<keyword evidence="6 13" id="KW-0862">Zinc</keyword>
<dbReference type="PROSITE" id="PS51828">
    <property type="entry name" value="PTX_2"/>
    <property type="match status" value="1"/>
</dbReference>